<gene>
    <name evidence="7" type="ORF">DBRI1063_LOCUS9697</name>
</gene>
<proteinExistence type="inferred from homology"/>
<dbReference type="Gene3D" id="1.20.1280.170">
    <property type="entry name" value="Exocyst complex component Exo70"/>
    <property type="match status" value="1"/>
</dbReference>
<feature type="compositionally biased region" description="Low complexity" evidence="5">
    <location>
        <begin position="512"/>
        <end position="524"/>
    </location>
</feature>
<dbReference type="PANTHER" id="PTHR12542:SF41">
    <property type="entry name" value="EXOCYST COMPLEX COMPONENT 7"/>
    <property type="match status" value="1"/>
</dbReference>
<dbReference type="EMBL" id="HBGN01015130">
    <property type="protein sequence ID" value="CAD9327461.1"/>
    <property type="molecule type" value="Transcribed_RNA"/>
</dbReference>
<sequence length="874" mass="95786">MAAAVIASDVGAESSGTGPNPGMTESQRRIDALSMALKQMKETTVEAGRCCDGLTRRAQHLDTLTTPASDASALLTQASSNLGSTLVLIKDAREKFDTVADCEPAIERLLQGAREANAAAGSKVPKRAMVGAAAGAGDDHSSLHTSGTNNLTEQDVYAAADSMEIIRDAHRYFQDRTSWRSTPSALGGLERVHQLGVDAMCLLVSSHLTSAGPAVRMKRVVKSDNDDVTVTSRFEVPIVAASTESASSTRKRLSAALHNRDLMKSVGEYEEFLPLDTRQVRELRAIFECLGGEGLTFNTSLKNRNKSLGDGRPSLQMIQPSKNVKVTRTEKVGSGCYTKLVKQPLKTGHPHLDAYGEARKAVAFASIDGYYRHIRLDRRKELQRHRSAMNTGALSQDSGSDADGVARDAVRCLEHAMVVVAGEKSIYRCVVSPTSSHTHDEAKVPREYKLALVESYSHVAAAVVDRCMDIIETVFVKDAGVNAFASSNNNPSNAANTGGAANHSGGAGGAGNAPNGPNAPGGANDPNTSTPLSNIRATANAAAAGLRILDGVRMLGPSLAKLCHMSSHDSRSSQEEQMSVAGHLCIGIHRTTVKNCAKTLENLAKAIQNDPLDGERHRPKDARVAAVSSDAVKAIRLICPFVSAYKSVTKRRALPWDPNIGEEAGDLDSFIRFLIMRLLNSLQGKMLNYTRDPGLDSMAKSNLFMINNTFYLLEQLTPTSGYYQPDDEIEGDKFKIQNPWFKEKVGKIFENEKNKYLSHWEILNRHLTQVDKHDLSYQNNQVLTLESGRLLKSRFSGFIEDFENIYPVHKELTVIDPNLRDMLQRDVKSVFVPRYGRFYEKYSKIHFSKKNMDQYLRYPPSLIEEMIDQLYVQQ</sequence>
<evidence type="ECO:0000256" key="4">
    <source>
        <dbReference type="RuleBase" id="RU365026"/>
    </source>
</evidence>
<evidence type="ECO:0000256" key="3">
    <source>
        <dbReference type="ARBA" id="ARBA00022483"/>
    </source>
</evidence>
<comment type="function">
    <text evidence="4">Component of the exocyst complex.</text>
</comment>
<dbReference type="InterPro" id="IPR046364">
    <property type="entry name" value="Exo70_C"/>
</dbReference>
<feature type="compositionally biased region" description="Low complexity" evidence="5">
    <location>
        <begin position="494"/>
        <end position="504"/>
    </location>
</feature>
<comment type="similarity">
    <text evidence="1 4">Belongs to the EXO70 family.</text>
</comment>
<keyword evidence="2 4" id="KW-0813">Transport</keyword>
<dbReference type="InterPro" id="IPR004140">
    <property type="entry name" value="Exo70"/>
</dbReference>
<evidence type="ECO:0000256" key="1">
    <source>
        <dbReference type="ARBA" id="ARBA00006756"/>
    </source>
</evidence>
<evidence type="ECO:0000259" key="6">
    <source>
        <dbReference type="Pfam" id="PF03081"/>
    </source>
</evidence>
<name>A0A7S1Z3I3_9STRA</name>
<feature type="region of interest" description="Disordered" evidence="5">
    <location>
        <begin position="494"/>
        <end position="533"/>
    </location>
</feature>
<evidence type="ECO:0000256" key="2">
    <source>
        <dbReference type="ARBA" id="ARBA00022448"/>
    </source>
</evidence>
<dbReference type="AlphaFoldDB" id="A0A7S1Z3I3"/>
<keyword evidence="3 4" id="KW-0268">Exocytosis</keyword>
<protein>
    <recommendedName>
        <fullName evidence="4">Exocyst subunit Exo70 family protein</fullName>
    </recommendedName>
</protein>
<feature type="region of interest" description="Disordered" evidence="5">
    <location>
        <begin position="6"/>
        <end position="25"/>
    </location>
</feature>
<dbReference type="InterPro" id="IPR016159">
    <property type="entry name" value="Cullin_repeat-like_dom_sf"/>
</dbReference>
<dbReference type="GO" id="GO:0006887">
    <property type="term" value="P:exocytosis"/>
    <property type="evidence" value="ECO:0007669"/>
    <property type="project" value="UniProtKB-KW"/>
</dbReference>
<dbReference type="GO" id="GO:0005546">
    <property type="term" value="F:phosphatidylinositol-4,5-bisphosphate binding"/>
    <property type="evidence" value="ECO:0007669"/>
    <property type="project" value="InterPro"/>
</dbReference>
<organism evidence="7">
    <name type="scientific">Ditylum brightwellii</name>
    <dbReference type="NCBI Taxonomy" id="49249"/>
    <lineage>
        <taxon>Eukaryota</taxon>
        <taxon>Sar</taxon>
        <taxon>Stramenopiles</taxon>
        <taxon>Ochrophyta</taxon>
        <taxon>Bacillariophyta</taxon>
        <taxon>Mediophyceae</taxon>
        <taxon>Lithodesmiophycidae</taxon>
        <taxon>Lithodesmiales</taxon>
        <taxon>Lithodesmiaceae</taxon>
        <taxon>Ditylum</taxon>
    </lineage>
</organism>
<accession>A0A7S1Z3I3</accession>
<evidence type="ECO:0000313" key="7">
    <source>
        <dbReference type="EMBL" id="CAD9327461.1"/>
    </source>
</evidence>
<reference evidence="7" key="1">
    <citation type="submission" date="2021-01" db="EMBL/GenBank/DDBJ databases">
        <authorList>
            <person name="Corre E."/>
            <person name="Pelletier E."/>
            <person name="Niang G."/>
            <person name="Scheremetjew M."/>
            <person name="Finn R."/>
            <person name="Kale V."/>
            <person name="Holt S."/>
            <person name="Cochrane G."/>
            <person name="Meng A."/>
            <person name="Brown T."/>
            <person name="Cohen L."/>
        </authorList>
    </citation>
    <scope>NUCLEOTIDE SEQUENCE</scope>
    <source>
        <strain evidence="7">Pop2</strain>
    </source>
</reference>
<dbReference type="GO" id="GO:0000145">
    <property type="term" value="C:exocyst"/>
    <property type="evidence" value="ECO:0007669"/>
    <property type="project" value="InterPro"/>
</dbReference>
<keyword evidence="4" id="KW-0653">Protein transport</keyword>
<dbReference type="GO" id="GO:0015031">
    <property type="term" value="P:protein transport"/>
    <property type="evidence" value="ECO:0007669"/>
    <property type="project" value="UniProtKB-KW"/>
</dbReference>
<dbReference type="PANTHER" id="PTHR12542">
    <property type="entry name" value="EXOCYST COMPLEX PROTEIN EXO70"/>
    <property type="match status" value="1"/>
</dbReference>
<dbReference type="Pfam" id="PF03081">
    <property type="entry name" value="Exo70_C"/>
    <property type="match status" value="1"/>
</dbReference>
<evidence type="ECO:0000256" key="5">
    <source>
        <dbReference type="SAM" id="MobiDB-lite"/>
    </source>
</evidence>
<dbReference type="SUPFAM" id="SSF74788">
    <property type="entry name" value="Cullin repeat-like"/>
    <property type="match status" value="1"/>
</dbReference>
<feature type="domain" description="Exocyst complex subunit Exo70 C-terminal" evidence="6">
    <location>
        <begin position="586"/>
        <end position="869"/>
    </location>
</feature>